<evidence type="ECO:0008006" key="4">
    <source>
        <dbReference type="Google" id="ProtNLM"/>
    </source>
</evidence>
<gene>
    <name evidence="2" type="ORF">B5K06_30560</name>
</gene>
<dbReference type="Proteomes" id="UP000254939">
    <property type="component" value="Unassembled WGS sequence"/>
</dbReference>
<feature type="region of interest" description="Disordered" evidence="1">
    <location>
        <begin position="1"/>
        <end position="31"/>
    </location>
</feature>
<name>A0A370KFF5_9HYPH</name>
<evidence type="ECO:0000313" key="3">
    <source>
        <dbReference type="Proteomes" id="UP000254939"/>
    </source>
</evidence>
<proteinExistence type="predicted"/>
<reference evidence="2 3" key="1">
    <citation type="submission" date="2017-03" db="EMBL/GenBank/DDBJ databases">
        <title>Genome analysis of Rhizobial strains effectives or ineffectives for nitrogen fixation isolated from bean seeds.</title>
        <authorList>
            <person name="Peralta H."/>
            <person name="Aguilar-Vera A."/>
            <person name="Mora Y."/>
            <person name="Vargas-Lagunas C."/>
            <person name="Girard L."/>
            <person name="Mora J."/>
        </authorList>
    </citation>
    <scope>NUCLEOTIDE SEQUENCE [LARGE SCALE GENOMIC DNA]</scope>
    <source>
        <strain evidence="2 3">CCGM3</strain>
    </source>
</reference>
<accession>A0A370KFF5</accession>
<dbReference type="RefSeq" id="WP_114715618.1">
    <property type="nucleotide sequence ID" value="NZ_KZ857269.1"/>
</dbReference>
<dbReference type="OrthoDB" id="8386901at2"/>
<dbReference type="InterPro" id="IPR021327">
    <property type="entry name" value="DUF2934"/>
</dbReference>
<evidence type="ECO:0000313" key="2">
    <source>
        <dbReference type="EMBL" id="RDJ03149.1"/>
    </source>
</evidence>
<organism evidence="2 3">
    <name type="scientific">Rhizobium grahamii</name>
    <dbReference type="NCBI Taxonomy" id="1120045"/>
    <lineage>
        <taxon>Bacteria</taxon>
        <taxon>Pseudomonadati</taxon>
        <taxon>Pseudomonadota</taxon>
        <taxon>Alphaproteobacteria</taxon>
        <taxon>Hyphomicrobiales</taxon>
        <taxon>Rhizobiaceae</taxon>
        <taxon>Rhizobium/Agrobacterium group</taxon>
        <taxon>Rhizobium</taxon>
    </lineage>
</organism>
<dbReference type="AlphaFoldDB" id="A0A370KFF5"/>
<dbReference type="Pfam" id="PF11154">
    <property type="entry name" value="DUF2934"/>
    <property type="match status" value="1"/>
</dbReference>
<feature type="region of interest" description="Disordered" evidence="1">
    <location>
        <begin position="91"/>
        <end position="116"/>
    </location>
</feature>
<protein>
    <recommendedName>
        <fullName evidence="4">DUF2934 domain-containing protein</fullName>
    </recommendedName>
</protein>
<dbReference type="EMBL" id="NAAC01000044">
    <property type="protein sequence ID" value="RDJ03149.1"/>
    <property type="molecule type" value="Genomic_DNA"/>
</dbReference>
<sequence length="116" mass="13135">MAKRPKAPVQGTRPDEGAISTPDASSDQDRGVIDRIRNRAYEIWESEGSPADRHDEHWLQAEREILHTHDQLEGDDVPNLAALREAAREHTDTFIVKSDLEDAEQREATPGMREQP</sequence>
<feature type="compositionally biased region" description="Basic and acidic residues" evidence="1">
    <location>
        <begin position="91"/>
        <end position="107"/>
    </location>
</feature>
<comment type="caution">
    <text evidence="2">The sequence shown here is derived from an EMBL/GenBank/DDBJ whole genome shotgun (WGS) entry which is preliminary data.</text>
</comment>
<evidence type="ECO:0000256" key="1">
    <source>
        <dbReference type="SAM" id="MobiDB-lite"/>
    </source>
</evidence>